<dbReference type="RefSeq" id="XP_024888958.1">
    <property type="nucleotide sequence ID" value="XM_025033190.1"/>
</dbReference>
<dbReference type="OrthoDB" id="6776802at2759"/>
<proteinExistence type="predicted"/>
<evidence type="ECO:0000313" key="2">
    <source>
        <dbReference type="Proteomes" id="UP000504618"/>
    </source>
</evidence>
<reference evidence="3" key="1">
    <citation type="submission" date="2025-08" db="UniProtKB">
        <authorList>
            <consortium name="RefSeq"/>
        </authorList>
    </citation>
    <scope>IDENTIFICATION</scope>
    <source>
        <tissue evidence="3">Whole body</tissue>
    </source>
</reference>
<name>A0A6J1R460_9HYME</name>
<evidence type="ECO:0000313" key="3">
    <source>
        <dbReference type="RefSeq" id="XP_024888958.1"/>
    </source>
</evidence>
<sequence length="162" mass="18848">MLALYNENVVKVGPMKKFRNKKLMWECIATDISNELKIYVSGIQCESRFKNVLKRKTGAVKHNKQSGNDPVEVPYQDEIDEIKSMDDSIKPEVLVSPGSIKVLKNNSQKCLAEQSRQDNKKKKTEDPLITAFRESQERREANRQRRHEEKLALLREFLSKKE</sequence>
<dbReference type="GeneID" id="112465586"/>
<accession>A0A6J1R460</accession>
<protein>
    <submittedName>
        <fullName evidence="3">Uncharacterized protein LOC112465586</fullName>
    </submittedName>
</protein>
<dbReference type="AlphaFoldDB" id="A0A6J1R460"/>
<keyword evidence="2" id="KW-1185">Reference proteome</keyword>
<dbReference type="Proteomes" id="UP000504618">
    <property type="component" value="Unplaced"/>
</dbReference>
<gene>
    <name evidence="3" type="primary">LOC112465586</name>
</gene>
<feature type="compositionally biased region" description="Basic and acidic residues" evidence="1">
    <location>
        <begin position="134"/>
        <end position="146"/>
    </location>
</feature>
<feature type="region of interest" description="Disordered" evidence="1">
    <location>
        <begin position="106"/>
        <end position="146"/>
    </location>
</feature>
<organism evidence="2 3">
    <name type="scientific">Temnothorax curvispinosus</name>
    <dbReference type="NCBI Taxonomy" id="300111"/>
    <lineage>
        <taxon>Eukaryota</taxon>
        <taxon>Metazoa</taxon>
        <taxon>Ecdysozoa</taxon>
        <taxon>Arthropoda</taxon>
        <taxon>Hexapoda</taxon>
        <taxon>Insecta</taxon>
        <taxon>Pterygota</taxon>
        <taxon>Neoptera</taxon>
        <taxon>Endopterygota</taxon>
        <taxon>Hymenoptera</taxon>
        <taxon>Apocrita</taxon>
        <taxon>Aculeata</taxon>
        <taxon>Formicoidea</taxon>
        <taxon>Formicidae</taxon>
        <taxon>Myrmicinae</taxon>
        <taxon>Temnothorax</taxon>
    </lineage>
</organism>
<evidence type="ECO:0000256" key="1">
    <source>
        <dbReference type="SAM" id="MobiDB-lite"/>
    </source>
</evidence>
<feature type="compositionally biased region" description="Basic and acidic residues" evidence="1">
    <location>
        <begin position="115"/>
        <end position="126"/>
    </location>
</feature>